<evidence type="ECO:0000313" key="10">
    <source>
        <dbReference type="Proteomes" id="UP001567538"/>
    </source>
</evidence>
<proteinExistence type="predicted"/>
<feature type="domain" description="MADS-box" evidence="7">
    <location>
        <begin position="1"/>
        <end position="61"/>
    </location>
</feature>
<dbReference type="CDD" id="cd00265">
    <property type="entry name" value="MADS_MEF2_like"/>
    <property type="match status" value="1"/>
</dbReference>
<reference evidence="9 10" key="1">
    <citation type="submission" date="2024-06" db="EMBL/GenBank/DDBJ databases">
        <title>A chromosome level genome sequence of Diviner's sage (Salvia divinorum).</title>
        <authorList>
            <person name="Ford S.A."/>
            <person name="Ro D.-K."/>
            <person name="Ness R.W."/>
            <person name="Phillips M.A."/>
        </authorList>
    </citation>
    <scope>NUCLEOTIDE SEQUENCE [LARGE SCALE GENOMIC DNA]</scope>
    <source>
        <strain evidence="9">SAF-2024a</strain>
        <tissue evidence="9">Leaf</tissue>
    </source>
</reference>
<feature type="coiled-coil region" evidence="6">
    <location>
        <begin position="150"/>
        <end position="207"/>
    </location>
</feature>
<dbReference type="PANTHER" id="PTHR48019">
    <property type="entry name" value="SERUM RESPONSE FACTOR HOMOLOG"/>
    <property type="match status" value="1"/>
</dbReference>
<evidence type="ECO:0000256" key="4">
    <source>
        <dbReference type="ARBA" id="ARBA00023163"/>
    </source>
</evidence>
<dbReference type="InterPro" id="IPR050142">
    <property type="entry name" value="MADS-box/MEF2_TF"/>
</dbReference>
<dbReference type="InterPro" id="IPR002487">
    <property type="entry name" value="TF_Kbox"/>
</dbReference>
<keyword evidence="4" id="KW-0804">Transcription</keyword>
<dbReference type="InterPro" id="IPR033896">
    <property type="entry name" value="MEF2-like_N"/>
</dbReference>
<keyword evidence="6" id="KW-0175">Coiled coil</keyword>
<evidence type="ECO:0000256" key="3">
    <source>
        <dbReference type="ARBA" id="ARBA00023125"/>
    </source>
</evidence>
<dbReference type="PROSITE" id="PS00350">
    <property type="entry name" value="MADS_BOX_1"/>
    <property type="match status" value="1"/>
</dbReference>
<comment type="caution">
    <text evidence="9">The sequence shown here is derived from an EMBL/GenBank/DDBJ whole genome shotgun (WGS) entry which is preliminary data.</text>
</comment>
<evidence type="ECO:0000256" key="1">
    <source>
        <dbReference type="ARBA" id="ARBA00004123"/>
    </source>
</evidence>
<name>A0ABD1GI46_SALDI</name>
<dbReference type="InterPro" id="IPR002100">
    <property type="entry name" value="TF_MADSbox"/>
</dbReference>
<evidence type="ECO:0000259" key="8">
    <source>
        <dbReference type="PROSITE" id="PS51297"/>
    </source>
</evidence>
<sequence>MGRGKIEVKRIENNTRRQVTFSKRRSGLMKKTHELSVLCDAQIGLIVFSTKGKLTEYCTPSNLSMKQIIERYANAKGISLPEHGDGAGAAGYNDQVLKELSRMRGETHNLELSLIHKYNPDDLSGLRHEELADLEHQIELSLNKVRARKLQLIQEQVENLKRTEVLMEKENQEMYNWLVSNQLQKQANMENEQHQQAITELKLVEEQPLLNQFPFLGDDLHLGTLPFHTQAYCLLPTHPNLQH</sequence>
<dbReference type="Gene3D" id="3.40.1810.10">
    <property type="entry name" value="Transcription factor, MADS-box"/>
    <property type="match status" value="1"/>
</dbReference>
<dbReference type="GO" id="GO:0003677">
    <property type="term" value="F:DNA binding"/>
    <property type="evidence" value="ECO:0007669"/>
    <property type="project" value="UniProtKB-KW"/>
</dbReference>
<evidence type="ECO:0000256" key="6">
    <source>
        <dbReference type="SAM" id="Coils"/>
    </source>
</evidence>
<evidence type="ECO:0000256" key="2">
    <source>
        <dbReference type="ARBA" id="ARBA00023015"/>
    </source>
</evidence>
<organism evidence="9 10">
    <name type="scientific">Salvia divinorum</name>
    <name type="common">Maria pastora</name>
    <name type="synonym">Diviner's sage</name>
    <dbReference type="NCBI Taxonomy" id="28513"/>
    <lineage>
        <taxon>Eukaryota</taxon>
        <taxon>Viridiplantae</taxon>
        <taxon>Streptophyta</taxon>
        <taxon>Embryophyta</taxon>
        <taxon>Tracheophyta</taxon>
        <taxon>Spermatophyta</taxon>
        <taxon>Magnoliopsida</taxon>
        <taxon>eudicotyledons</taxon>
        <taxon>Gunneridae</taxon>
        <taxon>Pentapetalae</taxon>
        <taxon>asterids</taxon>
        <taxon>lamiids</taxon>
        <taxon>Lamiales</taxon>
        <taxon>Lamiaceae</taxon>
        <taxon>Nepetoideae</taxon>
        <taxon>Mentheae</taxon>
        <taxon>Salviinae</taxon>
        <taxon>Salvia</taxon>
        <taxon>Salvia subgen. Calosphace</taxon>
    </lineage>
</organism>
<dbReference type="Pfam" id="PF01486">
    <property type="entry name" value="K-box"/>
    <property type="match status" value="1"/>
</dbReference>
<dbReference type="Pfam" id="PF00319">
    <property type="entry name" value="SRF-TF"/>
    <property type="match status" value="1"/>
</dbReference>
<dbReference type="EMBL" id="JBEAFC010000008">
    <property type="protein sequence ID" value="KAL1543786.1"/>
    <property type="molecule type" value="Genomic_DNA"/>
</dbReference>
<keyword evidence="5" id="KW-0539">Nucleus</keyword>
<keyword evidence="2" id="KW-0805">Transcription regulation</keyword>
<dbReference type="SMART" id="SM00432">
    <property type="entry name" value="MADS"/>
    <property type="match status" value="1"/>
</dbReference>
<evidence type="ECO:0000256" key="5">
    <source>
        <dbReference type="ARBA" id="ARBA00023242"/>
    </source>
</evidence>
<gene>
    <name evidence="9" type="primary">DEFH21</name>
    <name evidence="9" type="ORF">AAHA92_20716</name>
</gene>
<dbReference type="Proteomes" id="UP001567538">
    <property type="component" value="Unassembled WGS sequence"/>
</dbReference>
<keyword evidence="10" id="KW-1185">Reference proteome</keyword>
<accession>A0ABD1GI46</accession>
<dbReference type="PRINTS" id="PR00404">
    <property type="entry name" value="MADSDOMAIN"/>
</dbReference>
<keyword evidence="3" id="KW-0238">DNA-binding</keyword>
<protein>
    <submittedName>
        <fullName evidence="9">MADS-box protein defh21</fullName>
    </submittedName>
</protein>
<dbReference type="PROSITE" id="PS51297">
    <property type="entry name" value="K_BOX"/>
    <property type="match status" value="1"/>
</dbReference>
<dbReference type="InterPro" id="IPR036879">
    <property type="entry name" value="TF_MADSbox_sf"/>
</dbReference>
<evidence type="ECO:0000313" key="9">
    <source>
        <dbReference type="EMBL" id="KAL1543786.1"/>
    </source>
</evidence>
<comment type="subcellular location">
    <subcellularLocation>
        <location evidence="1">Nucleus</location>
    </subcellularLocation>
</comment>
<dbReference type="GO" id="GO:0005634">
    <property type="term" value="C:nucleus"/>
    <property type="evidence" value="ECO:0007669"/>
    <property type="project" value="UniProtKB-SubCell"/>
</dbReference>
<evidence type="ECO:0000259" key="7">
    <source>
        <dbReference type="PROSITE" id="PS50066"/>
    </source>
</evidence>
<dbReference type="AlphaFoldDB" id="A0ABD1GI46"/>
<dbReference type="SUPFAM" id="SSF55455">
    <property type="entry name" value="SRF-like"/>
    <property type="match status" value="1"/>
</dbReference>
<dbReference type="PROSITE" id="PS50066">
    <property type="entry name" value="MADS_BOX_2"/>
    <property type="match status" value="1"/>
</dbReference>
<feature type="domain" description="K-box" evidence="8">
    <location>
        <begin position="93"/>
        <end position="189"/>
    </location>
</feature>